<accession>A0A7R7HVT1</accession>
<protein>
    <submittedName>
        <fullName evidence="1">Uncharacterized protein</fullName>
    </submittedName>
</protein>
<dbReference type="KEGG" id="atl:Athai_14690"/>
<proteinExistence type="predicted"/>
<evidence type="ECO:0000313" key="1">
    <source>
        <dbReference type="EMBL" id="BCJ33966.1"/>
    </source>
</evidence>
<organism evidence="1 2">
    <name type="scientific">Actinocatenispora thailandica</name>
    <dbReference type="NCBI Taxonomy" id="227318"/>
    <lineage>
        <taxon>Bacteria</taxon>
        <taxon>Bacillati</taxon>
        <taxon>Actinomycetota</taxon>
        <taxon>Actinomycetes</taxon>
        <taxon>Micromonosporales</taxon>
        <taxon>Micromonosporaceae</taxon>
        <taxon>Actinocatenispora</taxon>
    </lineage>
</organism>
<reference evidence="1 2" key="1">
    <citation type="submission" date="2020-08" db="EMBL/GenBank/DDBJ databases">
        <title>Whole genome shotgun sequence of Actinocatenispora thailandica NBRC 105041.</title>
        <authorList>
            <person name="Komaki H."/>
            <person name="Tamura T."/>
        </authorList>
    </citation>
    <scope>NUCLEOTIDE SEQUENCE [LARGE SCALE GENOMIC DNA]</scope>
    <source>
        <strain evidence="1 2">NBRC 105041</strain>
    </source>
</reference>
<gene>
    <name evidence="1" type="ORF">Athai_14690</name>
</gene>
<dbReference type="EMBL" id="AP023355">
    <property type="protein sequence ID" value="BCJ33966.1"/>
    <property type="molecule type" value="Genomic_DNA"/>
</dbReference>
<sequence>MGAGERRYRNTGDRRFGGAHRGVVERRLVGTGVAPNQPFGSPECAAAHWPPSIYDSECSNNSYDAEM</sequence>
<name>A0A7R7HVT1_9ACTN</name>
<dbReference type="AlphaFoldDB" id="A0A7R7HVT1"/>
<keyword evidence="2" id="KW-1185">Reference proteome</keyword>
<dbReference type="Proteomes" id="UP000611640">
    <property type="component" value="Chromosome"/>
</dbReference>
<evidence type="ECO:0000313" key="2">
    <source>
        <dbReference type="Proteomes" id="UP000611640"/>
    </source>
</evidence>